<dbReference type="InterPro" id="IPR037401">
    <property type="entry name" value="SnoaL-like"/>
</dbReference>
<gene>
    <name evidence="3" type="ORF">EXJ73_06385</name>
</gene>
<evidence type="ECO:0000313" key="3">
    <source>
        <dbReference type="EMBL" id="MDG0862100.1"/>
    </source>
</evidence>
<comment type="caution">
    <text evidence="3">The sequence shown here is derived from an EMBL/GenBank/DDBJ whole genome shotgun (WGS) entry which is preliminary data.</text>
</comment>
<feature type="region of interest" description="Disordered" evidence="1">
    <location>
        <begin position="145"/>
        <end position="169"/>
    </location>
</feature>
<sequence length="169" mass="19379">MAAMSSDLQTAKLVDAYTRLSRESLPSLLDLYDEQASFKDPFNDVRGRAAIERIFSQMFDELREPRFVVLVSASEGDEAFLTWELHFLRQSGQAMTIRGASHIRFTAMGRVAVHRDYWDAAEELYAKLPLLGVLMRALRRRLSTPQLPQPLPSSRTSYAPSRRCWRRNG</sequence>
<reference evidence="3" key="1">
    <citation type="submission" date="2019-02" db="EMBL/GenBank/DDBJ databases">
        <title>Draft genome of the type strain Pelomonas aquatica CCUG 52575T.</title>
        <authorList>
            <person name="Gomila M."/>
            <person name="Lalucat J."/>
        </authorList>
    </citation>
    <scope>NUCLEOTIDE SEQUENCE</scope>
    <source>
        <strain evidence="3">CCUG 52575</strain>
    </source>
</reference>
<evidence type="ECO:0000313" key="4">
    <source>
        <dbReference type="Proteomes" id="UP001152766"/>
    </source>
</evidence>
<organism evidence="3 4">
    <name type="scientific">Pelomonas aquatica</name>
    <dbReference type="NCBI Taxonomy" id="431058"/>
    <lineage>
        <taxon>Bacteria</taxon>
        <taxon>Pseudomonadati</taxon>
        <taxon>Pseudomonadota</taxon>
        <taxon>Betaproteobacteria</taxon>
        <taxon>Burkholderiales</taxon>
        <taxon>Sphaerotilaceae</taxon>
        <taxon>Roseateles</taxon>
    </lineage>
</organism>
<dbReference type="Proteomes" id="UP001152766">
    <property type="component" value="Unassembled WGS sequence"/>
</dbReference>
<evidence type="ECO:0000256" key="1">
    <source>
        <dbReference type="SAM" id="MobiDB-lite"/>
    </source>
</evidence>
<dbReference type="RefSeq" id="WP_268146452.1">
    <property type="nucleotide sequence ID" value="NZ_JAPPUW010000001.1"/>
</dbReference>
<evidence type="ECO:0000259" key="2">
    <source>
        <dbReference type="Pfam" id="PF12680"/>
    </source>
</evidence>
<dbReference type="SUPFAM" id="SSF54427">
    <property type="entry name" value="NTF2-like"/>
    <property type="match status" value="1"/>
</dbReference>
<dbReference type="AlphaFoldDB" id="A0A9X4LEQ3"/>
<accession>A0A9X4LEQ3</accession>
<name>A0A9X4LEQ3_9BURK</name>
<dbReference type="InterPro" id="IPR032710">
    <property type="entry name" value="NTF2-like_dom_sf"/>
</dbReference>
<protein>
    <submittedName>
        <fullName evidence="3">Nuclear transport factor 2 family protein</fullName>
    </submittedName>
</protein>
<dbReference type="Gene3D" id="3.10.450.50">
    <property type="match status" value="1"/>
</dbReference>
<feature type="domain" description="SnoaL-like" evidence="2">
    <location>
        <begin position="16"/>
        <end position="114"/>
    </location>
</feature>
<proteinExistence type="predicted"/>
<keyword evidence="4" id="KW-1185">Reference proteome</keyword>
<dbReference type="Pfam" id="PF12680">
    <property type="entry name" value="SnoaL_2"/>
    <property type="match status" value="1"/>
</dbReference>
<dbReference type="EMBL" id="SGUG01000007">
    <property type="protein sequence ID" value="MDG0862100.1"/>
    <property type="molecule type" value="Genomic_DNA"/>
</dbReference>